<evidence type="ECO:0000259" key="6">
    <source>
        <dbReference type="PROSITE" id="PS51094"/>
    </source>
</evidence>
<dbReference type="PANTHER" id="PTHR47738">
    <property type="entry name" value="PTS SYSTEM FRUCTOSE-LIKE EIIA COMPONENT-RELATED"/>
    <property type="match status" value="1"/>
</dbReference>
<dbReference type="CDD" id="cd00211">
    <property type="entry name" value="PTS_IIA_fru"/>
    <property type="match status" value="1"/>
</dbReference>
<reference evidence="7 8" key="1">
    <citation type="submission" date="2019-02" db="EMBL/GenBank/DDBJ databases">
        <title>Investigation of anaerobic lignin degradation for improved lignocellulosic biofuels.</title>
        <authorList>
            <person name="Deangelis K."/>
        </authorList>
    </citation>
    <scope>NUCLEOTIDE SEQUENCE [LARGE SCALE GENOMIC DNA]</scope>
    <source>
        <strain evidence="7 8">159R</strain>
    </source>
</reference>
<dbReference type="InterPro" id="IPR004715">
    <property type="entry name" value="PTS_IIA_fruc"/>
</dbReference>
<dbReference type="Proteomes" id="UP000294555">
    <property type="component" value="Unassembled WGS sequence"/>
</dbReference>
<proteinExistence type="predicted"/>
<dbReference type="OrthoDB" id="95460at2"/>
<dbReference type="InterPro" id="IPR002178">
    <property type="entry name" value="PTS_EIIA_type-2_dom"/>
</dbReference>
<accession>A0A4R1NGB4</accession>
<keyword evidence="4" id="KW-0808">Transferase</keyword>
<keyword evidence="2" id="KW-0597">Phosphoprotein</keyword>
<comment type="caution">
    <text evidence="7">The sequence shown here is derived from an EMBL/GenBank/DDBJ whole genome shotgun (WGS) entry which is preliminary data.</text>
</comment>
<gene>
    <name evidence="7" type="ORF">EZJ58_1232</name>
</gene>
<dbReference type="InterPro" id="IPR051541">
    <property type="entry name" value="PTS_SugarTrans_NitroReg"/>
</dbReference>
<dbReference type="InterPro" id="IPR016152">
    <property type="entry name" value="PTrfase/Anion_transptr"/>
</dbReference>
<dbReference type="Gene3D" id="3.40.930.10">
    <property type="entry name" value="Mannitol-specific EII, Chain A"/>
    <property type="match status" value="1"/>
</dbReference>
<dbReference type="PROSITE" id="PS00372">
    <property type="entry name" value="PTS_EIIA_TYPE_2_HIS"/>
    <property type="match status" value="1"/>
</dbReference>
<evidence type="ECO:0000256" key="5">
    <source>
        <dbReference type="ARBA" id="ARBA00022683"/>
    </source>
</evidence>
<dbReference type="PROSITE" id="PS51094">
    <property type="entry name" value="PTS_EIIA_TYPE_2"/>
    <property type="match status" value="1"/>
</dbReference>
<evidence type="ECO:0000256" key="1">
    <source>
        <dbReference type="ARBA" id="ARBA00022448"/>
    </source>
</evidence>
<dbReference type="GO" id="GO:0008982">
    <property type="term" value="F:protein-N(PI)-phosphohistidine-sugar phosphotransferase activity"/>
    <property type="evidence" value="ECO:0007669"/>
    <property type="project" value="InterPro"/>
</dbReference>
<evidence type="ECO:0000313" key="7">
    <source>
        <dbReference type="EMBL" id="TCL03180.1"/>
    </source>
</evidence>
<evidence type="ECO:0000256" key="3">
    <source>
        <dbReference type="ARBA" id="ARBA00022597"/>
    </source>
</evidence>
<dbReference type="PANTHER" id="PTHR47738:SF2">
    <property type="entry name" value="PTS SYSTEM FRUCTOSE-LIKE EIIA COMPONENT"/>
    <property type="match status" value="1"/>
</dbReference>
<organism evidence="7 8">
    <name type="scientific">Sodalis ligni</name>
    <dbReference type="NCBI Taxonomy" id="2697027"/>
    <lineage>
        <taxon>Bacteria</taxon>
        <taxon>Pseudomonadati</taxon>
        <taxon>Pseudomonadota</taxon>
        <taxon>Gammaproteobacteria</taxon>
        <taxon>Enterobacterales</taxon>
        <taxon>Bruguierivoracaceae</taxon>
        <taxon>Sodalis</taxon>
    </lineage>
</organism>
<keyword evidence="8" id="KW-1185">Reference proteome</keyword>
<keyword evidence="5" id="KW-0598">Phosphotransferase system</keyword>
<evidence type="ECO:0000256" key="2">
    <source>
        <dbReference type="ARBA" id="ARBA00022553"/>
    </source>
</evidence>
<dbReference type="GO" id="GO:0009401">
    <property type="term" value="P:phosphoenolpyruvate-dependent sugar phosphotransferase system"/>
    <property type="evidence" value="ECO:0007669"/>
    <property type="project" value="UniProtKB-KW"/>
</dbReference>
<sequence length="156" mass="17489">MNIRSVINERLINLNLQGMTKDAVLRELCRMLYENGCISDANSFLDDVYLRESEGETGLGSHVAIPHGKSYAVIKTSIAIGKTSNNIEWESLDGLPVNFVILFAVRMIDKSSVHIKLLSQISELLADDDLLEQLLNINSKQELFTLFEKVKGVYES</sequence>
<dbReference type="EMBL" id="SJOI01000001">
    <property type="protein sequence ID" value="TCL03180.1"/>
    <property type="molecule type" value="Genomic_DNA"/>
</dbReference>
<keyword evidence="3" id="KW-0762">Sugar transport</keyword>
<name>A0A4R1NGB4_9GAMM</name>
<keyword evidence="1" id="KW-0813">Transport</keyword>
<feature type="domain" description="PTS EIIA type-2" evidence="6">
    <location>
        <begin position="5"/>
        <end position="150"/>
    </location>
</feature>
<protein>
    <submittedName>
        <fullName evidence="7">PTS system fructose-specific IIA component</fullName>
    </submittedName>
</protein>
<dbReference type="GO" id="GO:0016020">
    <property type="term" value="C:membrane"/>
    <property type="evidence" value="ECO:0007669"/>
    <property type="project" value="InterPro"/>
</dbReference>
<dbReference type="NCBIfam" id="TIGR00848">
    <property type="entry name" value="fruA"/>
    <property type="match status" value="1"/>
</dbReference>
<dbReference type="AlphaFoldDB" id="A0A4R1NGB4"/>
<dbReference type="RefSeq" id="WP_132922075.1">
    <property type="nucleotide sequence ID" value="NZ_SJOI01000001.1"/>
</dbReference>
<evidence type="ECO:0000313" key="8">
    <source>
        <dbReference type="Proteomes" id="UP000294555"/>
    </source>
</evidence>
<dbReference type="Pfam" id="PF00359">
    <property type="entry name" value="PTS_EIIA_2"/>
    <property type="match status" value="1"/>
</dbReference>
<evidence type="ECO:0000256" key="4">
    <source>
        <dbReference type="ARBA" id="ARBA00022679"/>
    </source>
</evidence>
<dbReference type="SUPFAM" id="SSF55804">
    <property type="entry name" value="Phoshotransferase/anion transport protein"/>
    <property type="match status" value="1"/>
</dbReference>